<evidence type="ECO:0000256" key="1">
    <source>
        <dbReference type="SAM" id="MobiDB-lite"/>
    </source>
</evidence>
<dbReference type="SUPFAM" id="SSF48371">
    <property type="entry name" value="ARM repeat"/>
    <property type="match status" value="1"/>
</dbReference>
<protein>
    <submittedName>
        <fullName evidence="2">Oidioi.mRNA.OKI2018_I69.XSR.g14928.t1.cds</fullName>
    </submittedName>
</protein>
<evidence type="ECO:0000313" key="3">
    <source>
        <dbReference type="Proteomes" id="UP001158576"/>
    </source>
</evidence>
<keyword evidence="3" id="KW-1185">Reference proteome</keyword>
<gene>
    <name evidence="2" type="ORF">OKIOD_LOCUS6486</name>
</gene>
<dbReference type="InterPro" id="IPR016024">
    <property type="entry name" value="ARM-type_fold"/>
</dbReference>
<feature type="region of interest" description="Disordered" evidence="1">
    <location>
        <begin position="1"/>
        <end position="36"/>
    </location>
</feature>
<dbReference type="InterPro" id="IPR011989">
    <property type="entry name" value="ARM-like"/>
</dbReference>
<dbReference type="EMBL" id="OU015569">
    <property type="protein sequence ID" value="CAG5097088.1"/>
    <property type="molecule type" value="Genomic_DNA"/>
</dbReference>
<feature type="compositionally biased region" description="Basic residues" evidence="1">
    <location>
        <begin position="1"/>
        <end position="10"/>
    </location>
</feature>
<name>A0ABN7SK95_OIKDI</name>
<reference evidence="2 3" key="1">
    <citation type="submission" date="2021-04" db="EMBL/GenBank/DDBJ databases">
        <authorList>
            <person name="Bliznina A."/>
        </authorList>
    </citation>
    <scope>NUCLEOTIDE SEQUENCE [LARGE SCALE GENOMIC DNA]</scope>
</reference>
<dbReference type="Proteomes" id="UP001158576">
    <property type="component" value="Chromosome XSR"/>
</dbReference>
<sequence length="777" mass="89335">MGKSAKKRKAKTADFQKTRIKVGKGKAPPSNATDTSFTSKGLTVLGQFHHINETDDGSEKPIKLLFTNLRNSSKTVRQSAINSLKEAALSSATQAARYLDGAVKFLPQILSDDDAEVRKSALELSSILLSGCSRTQLAPFLSSFGACCSLVLSHINWLVKLDGLKFIQTVLKHAEDPMSYVGFYERITLDVLRLLKGNTRAQIRNTVFEIIVKMLRDQIDRNGLPGNPHVVTQKIKMRMPGFDQPLEASLECQHLEVHLNTLILPAADSIIQETFATNPSANQLPRKAFENTMKILSMMVRAEHLLHKWITSRMLNHFPMEHGNVNIELDVVIINLRFAKLYAKSYRSTYNHPNAVEPVLRQRIEDYVIKVFTEQGHPRGIEGMELAVKTVVAVKSMGLDLFKYVVNYLERTRFTDRKKLGVLATVFKYLERDFDESSKVIINFAMDNMTNILDQLLKQVPEASSCDLTLAVLRSALRCCNSITRTHIFRSPNKQWDFYQQLSLVLTESIAIISLLPVSFQQEVFSVIFVLPPQWLQPLLNRMQPDILEIWEAGSFDPGFMQKFITAIPGQMNTLEFAMKVLFRPSDHFRGDDEEDYYKNIEGTHDAIYYCLIAAEKNAMIKQFVEYEIEEYRMFEYSPEHISIWLTLARARIYGCECHESLISLPSIHILRVAANFMIEFEKKSVVKNLVEKHFRYERILPFLKAYTTETEDRMNKWCDYVSRLARNREVCNRNCLKSMLKLHAMKKDFADKPFYMVCQRELEVIINQTNDDEIEW</sequence>
<dbReference type="Gene3D" id="1.25.10.10">
    <property type="entry name" value="Leucine-rich Repeat Variant"/>
    <property type="match status" value="1"/>
</dbReference>
<evidence type="ECO:0000313" key="2">
    <source>
        <dbReference type="EMBL" id="CAG5097088.1"/>
    </source>
</evidence>
<accession>A0ABN7SK95</accession>
<organism evidence="2 3">
    <name type="scientific">Oikopleura dioica</name>
    <name type="common">Tunicate</name>
    <dbReference type="NCBI Taxonomy" id="34765"/>
    <lineage>
        <taxon>Eukaryota</taxon>
        <taxon>Metazoa</taxon>
        <taxon>Chordata</taxon>
        <taxon>Tunicata</taxon>
        <taxon>Appendicularia</taxon>
        <taxon>Copelata</taxon>
        <taxon>Oikopleuridae</taxon>
        <taxon>Oikopleura</taxon>
    </lineage>
</organism>
<proteinExistence type="predicted"/>